<comment type="similarity">
    <text evidence="6">Belongs to the zinc-containing alcohol dehydrogenase family.</text>
</comment>
<dbReference type="PANTHER" id="PTHR43880">
    <property type="entry name" value="ALCOHOL DEHYDROGENASE"/>
    <property type="match status" value="1"/>
</dbReference>
<protein>
    <submittedName>
        <fullName evidence="8">NAD(P)-dependent alcohol dehydrogenase</fullName>
    </submittedName>
</protein>
<dbReference type="GO" id="GO:0046294">
    <property type="term" value="P:formaldehyde catabolic process"/>
    <property type="evidence" value="ECO:0007669"/>
    <property type="project" value="TreeGrafter"/>
</dbReference>
<dbReference type="InterPro" id="IPR013154">
    <property type="entry name" value="ADH-like_N"/>
</dbReference>
<dbReference type="InterPro" id="IPR011032">
    <property type="entry name" value="GroES-like_sf"/>
</dbReference>
<evidence type="ECO:0000256" key="1">
    <source>
        <dbReference type="ARBA" id="ARBA00001947"/>
    </source>
</evidence>
<dbReference type="InterPro" id="IPR020843">
    <property type="entry name" value="ER"/>
</dbReference>
<dbReference type="PROSITE" id="PS00059">
    <property type="entry name" value="ADH_ZINC"/>
    <property type="match status" value="1"/>
</dbReference>
<dbReference type="SMART" id="SM00829">
    <property type="entry name" value="PKS_ER"/>
    <property type="match status" value="1"/>
</dbReference>
<dbReference type="GO" id="GO:0008270">
    <property type="term" value="F:zinc ion binding"/>
    <property type="evidence" value="ECO:0007669"/>
    <property type="project" value="InterPro"/>
</dbReference>
<sequence>MQIKAALALANNGPLVIEDVEMDEPGAGEVVVRIVATGLCHTDLTVLANAPLPWPAILGHEGAGVVEKVGAGVTKVSPGDHVLMTTTSCGICKNCKEGQPSYCLRFRELNMSGGYRPDGSCSHNYHGKPVFARFLGQSSFATHVLAGQASVIKVAKELPLDLVCPLGCGVQTGAGAVLNTMRPRPGSTFAVFGAGAVGLCALMAAKIAGCTTLIAVDKVASRLELARELGATHVIDAGASDAIAAIKELTGGGVDYAVEATGVPAVMEQAISATGFNGCVVLVGVAGGNASVSFNPMELQNKGVQIKGSIMAGEHAVPEVFIPQLIGFWQKGMLPFEKLVRHYELTQINQAVHDAHDGTAIKPVIRVSQ</sequence>
<feature type="domain" description="Enoyl reductase (ER)" evidence="7">
    <location>
        <begin position="13"/>
        <end position="365"/>
    </location>
</feature>
<dbReference type="SUPFAM" id="SSF50129">
    <property type="entry name" value="GroES-like"/>
    <property type="match status" value="1"/>
</dbReference>
<dbReference type="Proteomes" id="UP000272778">
    <property type="component" value="Unassembled WGS sequence"/>
</dbReference>
<dbReference type="PANTHER" id="PTHR43880:SF12">
    <property type="entry name" value="ALCOHOL DEHYDROGENASE CLASS-3"/>
    <property type="match status" value="1"/>
</dbReference>
<organism evidence="8 9">
    <name type="scientific">Paraburkholderia dinghuensis</name>
    <dbReference type="NCBI Taxonomy" id="2305225"/>
    <lineage>
        <taxon>Bacteria</taxon>
        <taxon>Pseudomonadati</taxon>
        <taxon>Pseudomonadota</taxon>
        <taxon>Betaproteobacteria</taxon>
        <taxon>Burkholderiales</taxon>
        <taxon>Burkholderiaceae</taxon>
        <taxon>Paraburkholderia</taxon>
    </lineage>
</organism>
<dbReference type="InterPro" id="IPR013149">
    <property type="entry name" value="ADH-like_C"/>
</dbReference>
<evidence type="ECO:0000256" key="4">
    <source>
        <dbReference type="ARBA" id="ARBA00023002"/>
    </source>
</evidence>
<name>A0A3N6NA03_9BURK</name>
<dbReference type="SUPFAM" id="SSF51735">
    <property type="entry name" value="NAD(P)-binding Rossmann-fold domains"/>
    <property type="match status" value="1"/>
</dbReference>
<keyword evidence="2 6" id="KW-0479">Metal-binding</keyword>
<dbReference type="Pfam" id="PF00107">
    <property type="entry name" value="ADH_zinc_N"/>
    <property type="match status" value="1"/>
</dbReference>
<dbReference type="Gene3D" id="3.90.180.10">
    <property type="entry name" value="Medium-chain alcohol dehydrogenases, catalytic domain"/>
    <property type="match status" value="1"/>
</dbReference>
<evidence type="ECO:0000256" key="2">
    <source>
        <dbReference type="ARBA" id="ARBA00022723"/>
    </source>
</evidence>
<dbReference type="Gene3D" id="3.40.50.720">
    <property type="entry name" value="NAD(P)-binding Rossmann-like Domain"/>
    <property type="match status" value="1"/>
</dbReference>
<dbReference type="AlphaFoldDB" id="A0A3N6NA03"/>
<dbReference type="InterPro" id="IPR002328">
    <property type="entry name" value="ADH_Zn_CS"/>
</dbReference>
<dbReference type="OrthoDB" id="9770544at2"/>
<dbReference type="RefSeq" id="WP_124152211.1">
    <property type="nucleotide sequence ID" value="NZ_RQIS01000011.1"/>
</dbReference>
<keyword evidence="3 6" id="KW-0862">Zinc</keyword>
<dbReference type="FunFam" id="3.40.50.720:FF:000003">
    <property type="entry name" value="S-(hydroxymethyl)glutathione dehydrogenase"/>
    <property type="match status" value="1"/>
</dbReference>
<evidence type="ECO:0000313" key="9">
    <source>
        <dbReference type="Proteomes" id="UP000272778"/>
    </source>
</evidence>
<dbReference type="Pfam" id="PF08240">
    <property type="entry name" value="ADH_N"/>
    <property type="match status" value="1"/>
</dbReference>
<dbReference type="InterPro" id="IPR036291">
    <property type="entry name" value="NAD(P)-bd_dom_sf"/>
</dbReference>
<evidence type="ECO:0000256" key="6">
    <source>
        <dbReference type="RuleBase" id="RU361277"/>
    </source>
</evidence>
<keyword evidence="9" id="KW-1185">Reference proteome</keyword>
<evidence type="ECO:0000259" key="7">
    <source>
        <dbReference type="SMART" id="SM00829"/>
    </source>
</evidence>
<dbReference type="EMBL" id="RQIS01000011">
    <property type="protein sequence ID" value="RQH05077.1"/>
    <property type="molecule type" value="Genomic_DNA"/>
</dbReference>
<dbReference type="CDD" id="cd08278">
    <property type="entry name" value="benzyl_alcohol_DH"/>
    <property type="match status" value="1"/>
</dbReference>
<dbReference type="GO" id="GO:0051903">
    <property type="term" value="F:S-(hydroxymethyl)glutathione dehydrogenase [NAD(P)+] activity"/>
    <property type="evidence" value="ECO:0007669"/>
    <property type="project" value="TreeGrafter"/>
</dbReference>
<dbReference type="GO" id="GO:0005829">
    <property type="term" value="C:cytosol"/>
    <property type="evidence" value="ECO:0007669"/>
    <property type="project" value="TreeGrafter"/>
</dbReference>
<proteinExistence type="inferred from homology"/>
<evidence type="ECO:0000256" key="3">
    <source>
        <dbReference type="ARBA" id="ARBA00022833"/>
    </source>
</evidence>
<keyword evidence="5" id="KW-0520">NAD</keyword>
<accession>A0A3N6NA03</accession>
<evidence type="ECO:0000313" key="8">
    <source>
        <dbReference type="EMBL" id="RQH05077.1"/>
    </source>
</evidence>
<gene>
    <name evidence="8" type="ORF">D1Y85_16910</name>
</gene>
<evidence type="ECO:0000256" key="5">
    <source>
        <dbReference type="ARBA" id="ARBA00023027"/>
    </source>
</evidence>
<keyword evidence="4" id="KW-0560">Oxidoreductase</keyword>
<comment type="caution">
    <text evidence="8">The sequence shown here is derived from an EMBL/GenBank/DDBJ whole genome shotgun (WGS) entry which is preliminary data.</text>
</comment>
<comment type="cofactor">
    <cofactor evidence="1 6">
        <name>Zn(2+)</name>
        <dbReference type="ChEBI" id="CHEBI:29105"/>
    </cofactor>
</comment>
<reference evidence="8 9" key="1">
    <citation type="submission" date="2018-11" db="EMBL/GenBank/DDBJ databases">
        <title>Paraburkholderia sp. DHOA04, isolated from soil.</title>
        <authorList>
            <person name="Gao Z.-H."/>
            <person name="Qiu L.-H."/>
            <person name="Fu J.-C."/>
        </authorList>
    </citation>
    <scope>NUCLEOTIDE SEQUENCE [LARGE SCALE GENOMIC DNA]</scope>
    <source>
        <strain evidence="8 9">DHOA04</strain>
    </source>
</reference>